<dbReference type="Proteomes" id="UP000195696">
    <property type="component" value="Unassembled WGS sequence"/>
</dbReference>
<evidence type="ECO:0000313" key="3">
    <source>
        <dbReference type="EMBL" id="SCB67370.1"/>
    </source>
</evidence>
<proteinExistence type="inferred from homology"/>
<evidence type="ECO:0000313" key="4">
    <source>
        <dbReference type="Proteomes" id="UP000195696"/>
    </source>
</evidence>
<dbReference type="AlphaFoldDB" id="A0A1G4EDD7"/>
<gene>
    <name evidence="3" type="ORF">BWGO95_01493</name>
</gene>
<comment type="similarity">
    <text evidence="1">Belongs to the DnaB/DnaD family.</text>
</comment>
<dbReference type="RefSeq" id="WP_088098881.1">
    <property type="nucleotide sequence ID" value="NZ_FMAK01000026.1"/>
</dbReference>
<organism evidence="3 4">
    <name type="scientific">Bacillus mycoides</name>
    <dbReference type="NCBI Taxonomy" id="1405"/>
    <lineage>
        <taxon>Bacteria</taxon>
        <taxon>Bacillati</taxon>
        <taxon>Bacillota</taxon>
        <taxon>Bacilli</taxon>
        <taxon>Bacillales</taxon>
        <taxon>Bacillaceae</taxon>
        <taxon>Bacillus</taxon>
        <taxon>Bacillus cereus group</taxon>
    </lineage>
</organism>
<sequence length="123" mass="14642">MQKNSELYKRLRLSGYSRNIKQYTLESYFDSVSGEEDVKYLELHLEIIRRIQKRYKHSDETMLIIIDYVLHISKGILNCRYIEYIACMVIGEGIATTVDLLKYLYNEKPLWQEIERGLATKQV</sequence>
<name>A0A1G4EDD7_BACMY</name>
<protein>
    <recommendedName>
        <fullName evidence="2">DnaB/C C-terminal domain-containing protein</fullName>
    </recommendedName>
</protein>
<reference evidence="3 4" key="1">
    <citation type="submission" date="2016-08" db="EMBL/GenBank/DDBJ databases">
        <authorList>
            <person name="Seilhamer J.J."/>
        </authorList>
    </citation>
    <scope>NUCLEOTIDE SEQUENCE [LARGE SCALE GENOMIC DNA]</scope>
    <source>
        <strain evidence="3 4">SDA_GO95</strain>
    </source>
</reference>
<evidence type="ECO:0000256" key="1">
    <source>
        <dbReference type="ARBA" id="ARBA00093462"/>
    </source>
</evidence>
<evidence type="ECO:0000259" key="2">
    <source>
        <dbReference type="Pfam" id="PF07261"/>
    </source>
</evidence>
<feature type="domain" description="DnaB/C C-terminal" evidence="2">
    <location>
        <begin position="45"/>
        <end position="103"/>
    </location>
</feature>
<dbReference type="InterPro" id="IPR006343">
    <property type="entry name" value="DnaB/C_C"/>
</dbReference>
<dbReference type="Pfam" id="PF07261">
    <property type="entry name" value="DnaB_2"/>
    <property type="match status" value="1"/>
</dbReference>
<dbReference type="EMBL" id="FMAK01000026">
    <property type="protein sequence ID" value="SCB67370.1"/>
    <property type="molecule type" value="Genomic_DNA"/>
</dbReference>
<accession>A0A1G4EDD7</accession>